<dbReference type="EMBL" id="JAOYFB010000004">
    <property type="protein sequence ID" value="KAK4013585.1"/>
    <property type="molecule type" value="Genomic_DNA"/>
</dbReference>
<sequence length="224" mass="25996">MGVTKDKHGLRDGDLELIDKMNNDAVTRLCNPRLTELLGIVSGSEATRFYLNLMDRVTSSFLNKKLEPLERVYRLWYCVFCLRYWRYWLSCDDVYPLTKHFITLNAYLCIEINAHSLVILQESGTPELFMPWLFSSQPCESYFKAARSFTPVGSSQLTFTLQDFLYNRCRKIDVQLQLISSSKSDGIRLPRIEKTLNALGERRELFCKSLPSIEEIEATILRAK</sequence>
<name>A0ABQ9ZLW6_9CRUS</name>
<evidence type="ECO:0000313" key="2">
    <source>
        <dbReference type="Proteomes" id="UP001234178"/>
    </source>
</evidence>
<keyword evidence="2" id="KW-1185">Reference proteome</keyword>
<organism evidence="1 2">
    <name type="scientific">Daphnia magna</name>
    <dbReference type="NCBI Taxonomy" id="35525"/>
    <lineage>
        <taxon>Eukaryota</taxon>
        <taxon>Metazoa</taxon>
        <taxon>Ecdysozoa</taxon>
        <taxon>Arthropoda</taxon>
        <taxon>Crustacea</taxon>
        <taxon>Branchiopoda</taxon>
        <taxon>Diplostraca</taxon>
        <taxon>Cladocera</taxon>
        <taxon>Anomopoda</taxon>
        <taxon>Daphniidae</taxon>
        <taxon>Daphnia</taxon>
    </lineage>
</organism>
<comment type="caution">
    <text evidence="1">The sequence shown here is derived from an EMBL/GenBank/DDBJ whole genome shotgun (WGS) entry which is preliminary data.</text>
</comment>
<protein>
    <submittedName>
        <fullName evidence="1">Uncharacterized protein</fullName>
    </submittedName>
</protein>
<reference evidence="1 2" key="1">
    <citation type="journal article" date="2023" name="Nucleic Acids Res.">
        <title>The hologenome of Daphnia magna reveals possible DNA methylation and microbiome-mediated evolution of the host genome.</title>
        <authorList>
            <person name="Chaturvedi A."/>
            <person name="Li X."/>
            <person name="Dhandapani V."/>
            <person name="Marshall H."/>
            <person name="Kissane S."/>
            <person name="Cuenca-Cambronero M."/>
            <person name="Asole G."/>
            <person name="Calvet F."/>
            <person name="Ruiz-Romero M."/>
            <person name="Marangio P."/>
            <person name="Guigo R."/>
            <person name="Rago D."/>
            <person name="Mirbahai L."/>
            <person name="Eastwood N."/>
            <person name="Colbourne J.K."/>
            <person name="Zhou J."/>
            <person name="Mallon E."/>
            <person name="Orsini L."/>
        </authorList>
    </citation>
    <scope>NUCLEOTIDE SEQUENCE [LARGE SCALE GENOMIC DNA]</scope>
    <source>
        <strain evidence="1">LRV0_1</strain>
    </source>
</reference>
<evidence type="ECO:0000313" key="1">
    <source>
        <dbReference type="EMBL" id="KAK4013585.1"/>
    </source>
</evidence>
<dbReference type="Proteomes" id="UP001234178">
    <property type="component" value="Unassembled WGS sequence"/>
</dbReference>
<accession>A0ABQ9ZLW6</accession>
<proteinExistence type="predicted"/>
<gene>
    <name evidence="1" type="ORF">OUZ56_026138</name>
</gene>